<dbReference type="InterPro" id="IPR004776">
    <property type="entry name" value="Mem_transp_PIN-like"/>
</dbReference>
<evidence type="ECO:0000256" key="8">
    <source>
        <dbReference type="SAM" id="Phobius"/>
    </source>
</evidence>
<evidence type="ECO:0000256" key="3">
    <source>
        <dbReference type="ARBA" id="ARBA00022448"/>
    </source>
</evidence>
<feature type="transmembrane region" description="Helical" evidence="8">
    <location>
        <begin position="93"/>
        <end position="114"/>
    </location>
</feature>
<dbReference type="KEGG" id="acx:Achr_3750"/>
<feature type="transmembrane region" description="Helical" evidence="8">
    <location>
        <begin position="221"/>
        <end position="241"/>
    </location>
</feature>
<accession>A0A0C4WJ89</accession>
<comment type="subcellular location">
    <subcellularLocation>
        <location evidence="1">Cell membrane</location>
        <topology evidence="1">Multi-pass membrane protein</topology>
    </subcellularLocation>
</comment>
<dbReference type="HOGENOM" id="CLU_056175_2_1_6"/>
<evidence type="ECO:0000256" key="6">
    <source>
        <dbReference type="ARBA" id="ARBA00022989"/>
    </source>
</evidence>
<keyword evidence="3" id="KW-0813">Transport</keyword>
<dbReference type="InterPro" id="IPR038770">
    <property type="entry name" value="Na+/solute_symporter_sf"/>
</dbReference>
<dbReference type="GO" id="GO:0005886">
    <property type="term" value="C:plasma membrane"/>
    <property type="evidence" value="ECO:0007669"/>
    <property type="project" value="UniProtKB-SubCell"/>
</dbReference>
<evidence type="ECO:0000256" key="4">
    <source>
        <dbReference type="ARBA" id="ARBA00022475"/>
    </source>
</evidence>
<feature type="transmembrane region" description="Helical" evidence="8">
    <location>
        <begin position="37"/>
        <end position="56"/>
    </location>
</feature>
<dbReference type="PANTHER" id="PTHR36838">
    <property type="entry name" value="AUXIN EFFLUX CARRIER FAMILY PROTEIN"/>
    <property type="match status" value="1"/>
</dbReference>
<dbReference type="GO" id="GO:0055085">
    <property type="term" value="P:transmembrane transport"/>
    <property type="evidence" value="ECO:0007669"/>
    <property type="project" value="InterPro"/>
</dbReference>
<comment type="similarity">
    <text evidence="2">Belongs to the auxin efflux carrier (TC 2.A.69) family.</text>
</comment>
<gene>
    <name evidence="9" type="ORF">Achr_3750</name>
</gene>
<evidence type="ECO:0000256" key="5">
    <source>
        <dbReference type="ARBA" id="ARBA00022692"/>
    </source>
</evidence>
<dbReference type="STRING" id="1328314.Achr_3750"/>
<protein>
    <submittedName>
        <fullName evidence="9">Auxin Efflux Carrier family protein</fullName>
    </submittedName>
</protein>
<dbReference type="PANTHER" id="PTHR36838:SF3">
    <property type="entry name" value="TRANSPORTER AUXIN EFFLUX CARRIER EC FAMILY"/>
    <property type="match status" value="1"/>
</dbReference>
<dbReference type="AlphaFoldDB" id="A0A0C4WJ89"/>
<evidence type="ECO:0000256" key="1">
    <source>
        <dbReference type="ARBA" id="ARBA00004651"/>
    </source>
</evidence>
<keyword evidence="4" id="KW-1003">Cell membrane</keyword>
<sequence length="299" mass="31492">MAVLQAILPIFALIVLGYTLGRRQWLSNQTARELGNLTFKLFMPMLLFSGIAKASLDEGFSPALLLAYFVPALGIFAAVNLIGHRLRGRPTPFGLTAGFSNNVLVGIPLVASLFGSPGLVYVFTVLAFHSLLLFSFQSLYGALAAQEAVNVRSLLLNLANPMIVGLLLGVLLNLSGLQLPAPLEHLTQWLGQAALPCALIVLGVNLSGYRLLPSREALGIVFAKLLVFPLAVLVLCAALGLGPLASSVLTAMAACPSGVNVFGFVRHPEDSGVVSSAITLSTLLAALTLPLWVFLSGHL</sequence>
<evidence type="ECO:0000256" key="7">
    <source>
        <dbReference type="ARBA" id="ARBA00023136"/>
    </source>
</evidence>
<feature type="transmembrane region" description="Helical" evidence="8">
    <location>
        <begin position="277"/>
        <end position="295"/>
    </location>
</feature>
<keyword evidence="6 8" id="KW-1133">Transmembrane helix</keyword>
<evidence type="ECO:0000313" key="9">
    <source>
        <dbReference type="EMBL" id="AJE19881.1"/>
    </source>
</evidence>
<keyword evidence="5 8" id="KW-0812">Transmembrane</keyword>
<feature type="transmembrane region" description="Helical" evidence="8">
    <location>
        <begin position="189"/>
        <end position="209"/>
    </location>
</feature>
<keyword evidence="7 8" id="KW-0472">Membrane</keyword>
<feature type="transmembrane region" description="Helical" evidence="8">
    <location>
        <begin position="154"/>
        <end position="177"/>
    </location>
</feature>
<dbReference type="Proteomes" id="UP000068210">
    <property type="component" value="Chromosome"/>
</dbReference>
<reference evidence="9 10" key="1">
    <citation type="journal article" date="2015" name="PLoS ONE">
        <title>Azotobacter Genomes: The Genome of Azotobacter chroococcum NCIMB 8003 (ATCC 4412).</title>
        <authorList>
            <person name="Robson R.L."/>
            <person name="Jones R."/>
            <person name="Robson R.M."/>
            <person name="Schwartz A."/>
            <person name="Richardson T.H."/>
        </authorList>
    </citation>
    <scope>NUCLEOTIDE SEQUENCE [LARGE SCALE GENOMIC DNA]</scope>
    <source>
        <strain evidence="9 10">NCIMB 8003</strain>
    </source>
</reference>
<proteinExistence type="inferred from homology"/>
<dbReference type="RefSeq" id="WP_039801321.1">
    <property type="nucleotide sequence ID" value="NZ_CP010415.1"/>
</dbReference>
<feature type="transmembrane region" description="Helical" evidence="8">
    <location>
        <begin position="62"/>
        <end position="81"/>
    </location>
</feature>
<feature type="transmembrane region" description="Helical" evidence="8">
    <location>
        <begin position="6"/>
        <end position="25"/>
    </location>
</feature>
<dbReference type="Gene3D" id="1.20.1530.20">
    <property type="match status" value="1"/>
</dbReference>
<evidence type="ECO:0000256" key="2">
    <source>
        <dbReference type="ARBA" id="ARBA00010145"/>
    </source>
</evidence>
<feature type="transmembrane region" description="Helical" evidence="8">
    <location>
        <begin position="247"/>
        <end position="265"/>
    </location>
</feature>
<dbReference type="EMBL" id="CP010415">
    <property type="protein sequence ID" value="AJE19881.1"/>
    <property type="molecule type" value="Genomic_DNA"/>
</dbReference>
<organism evidence="9 10">
    <name type="scientific">Azotobacter chroococcum NCIMB 8003</name>
    <dbReference type="NCBI Taxonomy" id="1328314"/>
    <lineage>
        <taxon>Bacteria</taxon>
        <taxon>Pseudomonadati</taxon>
        <taxon>Pseudomonadota</taxon>
        <taxon>Gammaproteobacteria</taxon>
        <taxon>Pseudomonadales</taxon>
        <taxon>Pseudomonadaceae</taxon>
        <taxon>Azotobacter</taxon>
    </lineage>
</organism>
<keyword evidence="10" id="KW-1185">Reference proteome</keyword>
<feature type="transmembrane region" description="Helical" evidence="8">
    <location>
        <begin position="120"/>
        <end position="142"/>
    </location>
</feature>
<name>A0A0C4WJ89_9GAMM</name>
<evidence type="ECO:0000313" key="10">
    <source>
        <dbReference type="Proteomes" id="UP000068210"/>
    </source>
</evidence>
<dbReference type="Pfam" id="PF03547">
    <property type="entry name" value="Mem_trans"/>
    <property type="match status" value="2"/>
</dbReference>